<reference evidence="2 3" key="1">
    <citation type="journal article" date="2019" name="Emerg. Microbes Infect.">
        <title>Comprehensive subspecies identification of 175 nontuberculous mycobacteria species based on 7547 genomic profiles.</title>
        <authorList>
            <person name="Matsumoto Y."/>
            <person name="Kinjo T."/>
            <person name="Motooka D."/>
            <person name="Nabeya D."/>
            <person name="Jung N."/>
            <person name="Uechi K."/>
            <person name="Horii T."/>
            <person name="Iida T."/>
            <person name="Fujita J."/>
            <person name="Nakamura S."/>
        </authorList>
    </citation>
    <scope>NUCLEOTIDE SEQUENCE [LARGE SCALE GENOMIC DNA]</scope>
    <source>
        <strain evidence="2 3">JCM 12687</strain>
        <plasmid evidence="2">pJCM12687</plasmid>
    </source>
</reference>
<evidence type="ECO:0000256" key="1">
    <source>
        <dbReference type="SAM" id="MobiDB-lite"/>
    </source>
</evidence>
<accession>A0ABM7KUE1</accession>
<keyword evidence="2" id="KW-0614">Plasmid</keyword>
<protein>
    <recommendedName>
        <fullName evidence="4">Transposase</fullName>
    </recommendedName>
</protein>
<sequence>MFGRSVTLGITGERSAYLSDEGKSVGDRATATVTRSSENAGPGQVASEPVGACRDEPHVHQPLLVELVNGVHFVKIARPRNEEFPGSW</sequence>
<name>A0ABM7KUE1_9MYCO</name>
<gene>
    <name evidence="2" type="ORF">MBRA_50330</name>
</gene>
<evidence type="ECO:0000313" key="3">
    <source>
        <dbReference type="Proteomes" id="UP000467379"/>
    </source>
</evidence>
<geneLocation type="plasmid" evidence="2 3">
    <name>pJCM12687</name>
</geneLocation>
<feature type="region of interest" description="Disordered" evidence="1">
    <location>
        <begin position="18"/>
        <end position="51"/>
    </location>
</feature>
<evidence type="ECO:0000313" key="2">
    <source>
        <dbReference type="EMBL" id="BBZ14838.1"/>
    </source>
</evidence>
<organism evidence="2 3">
    <name type="scientific">Mycobacterium branderi</name>
    <dbReference type="NCBI Taxonomy" id="43348"/>
    <lineage>
        <taxon>Bacteria</taxon>
        <taxon>Bacillati</taxon>
        <taxon>Actinomycetota</taxon>
        <taxon>Actinomycetes</taxon>
        <taxon>Mycobacteriales</taxon>
        <taxon>Mycobacteriaceae</taxon>
        <taxon>Mycobacterium</taxon>
    </lineage>
</organism>
<evidence type="ECO:0008006" key="4">
    <source>
        <dbReference type="Google" id="ProtNLM"/>
    </source>
</evidence>
<keyword evidence="3" id="KW-1185">Reference proteome</keyword>
<proteinExistence type="predicted"/>
<dbReference type="EMBL" id="AP022607">
    <property type="protein sequence ID" value="BBZ14838.1"/>
    <property type="molecule type" value="Genomic_DNA"/>
</dbReference>
<dbReference type="Proteomes" id="UP000467379">
    <property type="component" value="Plasmid pJCM12687"/>
</dbReference>